<evidence type="ECO:0000256" key="7">
    <source>
        <dbReference type="SAM" id="Phobius"/>
    </source>
</evidence>
<feature type="compositionally biased region" description="Low complexity" evidence="6">
    <location>
        <begin position="325"/>
        <end position="345"/>
    </location>
</feature>
<keyword evidence="9" id="KW-1185">Reference proteome</keyword>
<dbReference type="GO" id="GO:0016020">
    <property type="term" value="C:membrane"/>
    <property type="evidence" value="ECO:0007669"/>
    <property type="project" value="UniProtKB-SubCell"/>
</dbReference>
<feature type="compositionally biased region" description="Low complexity" evidence="6">
    <location>
        <begin position="292"/>
        <end position="317"/>
    </location>
</feature>
<dbReference type="PANTHER" id="PTHR34478:SF1">
    <property type="entry name" value="PROTEIN LEMA"/>
    <property type="match status" value="1"/>
</dbReference>
<dbReference type="InterPro" id="IPR007156">
    <property type="entry name" value="MamQ_LemA"/>
</dbReference>
<evidence type="ECO:0000256" key="1">
    <source>
        <dbReference type="ARBA" id="ARBA00004167"/>
    </source>
</evidence>
<dbReference type="SUPFAM" id="SSF140478">
    <property type="entry name" value="LemA-like"/>
    <property type="match status" value="1"/>
</dbReference>
<feature type="transmembrane region" description="Helical" evidence="7">
    <location>
        <begin position="6"/>
        <end position="24"/>
    </location>
</feature>
<dbReference type="EMBL" id="CP070496">
    <property type="protein sequence ID" value="QSB06138.1"/>
    <property type="molecule type" value="Genomic_DNA"/>
</dbReference>
<proteinExistence type="inferred from homology"/>
<evidence type="ECO:0000313" key="9">
    <source>
        <dbReference type="Proteomes" id="UP000662939"/>
    </source>
</evidence>
<dbReference type="Pfam" id="PF04011">
    <property type="entry name" value="LemA"/>
    <property type="match status" value="1"/>
</dbReference>
<accession>A0A895XWX9</accession>
<evidence type="ECO:0000256" key="5">
    <source>
        <dbReference type="ARBA" id="ARBA00023136"/>
    </source>
</evidence>
<dbReference type="PANTHER" id="PTHR34478">
    <property type="entry name" value="PROTEIN LEMA"/>
    <property type="match status" value="1"/>
</dbReference>
<comment type="subcellular location">
    <subcellularLocation>
        <location evidence="1">Membrane</location>
        <topology evidence="1">Single-pass membrane protein</topology>
    </subcellularLocation>
</comment>
<dbReference type="Gene3D" id="1.20.1440.20">
    <property type="entry name" value="LemA-like domain"/>
    <property type="match status" value="1"/>
</dbReference>
<evidence type="ECO:0000256" key="4">
    <source>
        <dbReference type="ARBA" id="ARBA00022989"/>
    </source>
</evidence>
<feature type="region of interest" description="Disordered" evidence="6">
    <location>
        <begin position="183"/>
        <end position="356"/>
    </location>
</feature>
<name>A0A895XWX9_9ACTN</name>
<reference evidence="8" key="1">
    <citation type="submission" date="2021-02" db="EMBL/GenBank/DDBJ databases">
        <title>Natronoglycomyces albus gen. nov., sp. nov, a haloalkaliphilic actinobacterium from a soda solonchak soil.</title>
        <authorList>
            <person name="Sorokin D.Y."/>
            <person name="Khijniak T.V."/>
            <person name="Zakharycheva A.P."/>
            <person name="Boueva O.V."/>
            <person name="Ariskina E.V."/>
            <person name="Hahnke R.L."/>
            <person name="Bunk B."/>
            <person name="Sproer C."/>
            <person name="Schumann P."/>
            <person name="Evtushenko L.I."/>
            <person name="Kublanov I.V."/>
        </authorList>
    </citation>
    <scope>NUCLEOTIDE SEQUENCE</scope>
    <source>
        <strain evidence="8">DSM 106290</strain>
    </source>
</reference>
<dbReference type="AlphaFoldDB" id="A0A895XWX9"/>
<evidence type="ECO:0000256" key="6">
    <source>
        <dbReference type="SAM" id="MobiDB-lite"/>
    </source>
</evidence>
<dbReference type="InterPro" id="IPR023353">
    <property type="entry name" value="LemA-like_dom_sf"/>
</dbReference>
<feature type="compositionally biased region" description="Polar residues" evidence="6">
    <location>
        <begin position="346"/>
        <end position="356"/>
    </location>
</feature>
<dbReference type="RefSeq" id="WP_213172149.1">
    <property type="nucleotide sequence ID" value="NZ_CP070496.1"/>
</dbReference>
<dbReference type="KEGG" id="nav:JQS30_04255"/>
<protein>
    <submittedName>
        <fullName evidence="8">LemA family protein</fullName>
    </submittedName>
</protein>
<keyword evidence="4 7" id="KW-1133">Transmembrane helix</keyword>
<gene>
    <name evidence="8" type="ORF">JQS30_04255</name>
</gene>
<sequence>MDTTIVVLVLLLGVLLILGLVFLGSHNRLVRLRNLAQESWAQIDVELQRRYDLLENMMHVVQQAAGAENATLVQVAQARAAAVQARSNPQVGHGGQGAAEGQLSGAIRGMIMMQEQYPQLKSNQNFLQAQKEIVETENRIAAPRRFYNANVREYNTALQVFPGNIASKFGNFHPEEYFELEDQQARSAPKLNNTPSPNFMQQAPAPASPAPGQVPGYQPPQLGQQSAPYQQYPGQPQPGQPQPGYGQHPGQSAPSGLPPAAGQPQQPPQGGAPGMGMMGHVHAHPQDSNANPQQAGYPGGPSQPSGYGQPQGYSQPPQGQPQQPPQGYSQPPQGYSQPPAGYQPPNGYSQPGDSQQ</sequence>
<evidence type="ECO:0000313" key="8">
    <source>
        <dbReference type="EMBL" id="QSB06138.1"/>
    </source>
</evidence>
<evidence type="ECO:0000256" key="2">
    <source>
        <dbReference type="ARBA" id="ARBA00008854"/>
    </source>
</evidence>
<comment type="similarity">
    <text evidence="2">Belongs to the LemA family.</text>
</comment>
<feature type="compositionally biased region" description="Low complexity" evidence="6">
    <location>
        <begin position="223"/>
        <end position="234"/>
    </location>
</feature>
<dbReference type="Proteomes" id="UP000662939">
    <property type="component" value="Chromosome"/>
</dbReference>
<organism evidence="8 9">
    <name type="scientific">Natronoglycomyces albus</name>
    <dbReference type="NCBI Taxonomy" id="2811108"/>
    <lineage>
        <taxon>Bacteria</taxon>
        <taxon>Bacillati</taxon>
        <taxon>Actinomycetota</taxon>
        <taxon>Actinomycetes</taxon>
        <taxon>Glycomycetales</taxon>
        <taxon>Glycomycetaceae</taxon>
        <taxon>Natronoglycomyces</taxon>
    </lineage>
</organism>
<feature type="compositionally biased region" description="Low complexity" evidence="6">
    <location>
        <begin position="242"/>
        <end position="264"/>
    </location>
</feature>
<keyword evidence="3 7" id="KW-0812">Transmembrane</keyword>
<evidence type="ECO:0000256" key="3">
    <source>
        <dbReference type="ARBA" id="ARBA00022692"/>
    </source>
</evidence>
<keyword evidence="5 7" id="KW-0472">Membrane</keyword>
<feature type="compositionally biased region" description="Polar residues" evidence="6">
    <location>
        <begin position="190"/>
        <end position="201"/>
    </location>
</feature>